<evidence type="ECO:0000313" key="5">
    <source>
        <dbReference type="EMBL" id="QKN24224.1"/>
    </source>
</evidence>
<comment type="similarity">
    <text evidence="1">Belongs to the bacterial solute-binding protein 1 family.</text>
</comment>
<dbReference type="PROSITE" id="PS51257">
    <property type="entry name" value="PROKAR_LIPOPROTEIN"/>
    <property type="match status" value="1"/>
</dbReference>
<gene>
    <name evidence="5" type="ORF">GJQ69_06835</name>
    <name evidence="6" type="ORF">GKP14_06690</name>
</gene>
<dbReference type="InterPro" id="IPR006059">
    <property type="entry name" value="SBP"/>
</dbReference>
<reference evidence="6" key="2">
    <citation type="journal article" date="2021" name="Appl. Environ. Microbiol.">
        <title>Adaptability of a Caproate-Producing Bacterium Contributes to Its Dominance in an Anaerobic Fermentation System.</title>
        <authorList>
            <person name="Wang H."/>
            <person name="Gu Y."/>
            <person name="Zhou W."/>
            <person name="Zhao D."/>
            <person name="Qiao Z."/>
            <person name="Zheng J."/>
            <person name="Gao J."/>
            <person name="Chen X."/>
            <person name="Ren C."/>
            <person name="Xu Y."/>
        </authorList>
    </citation>
    <scope>NUCLEOTIDE SEQUENCE</scope>
    <source>
        <strain evidence="6">JNU-WLY1368</strain>
    </source>
</reference>
<dbReference type="Gene3D" id="3.40.190.10">
    <property type="entry name" value="Periplasmic binding protein-like II"/>
    <property type="match status" value="2"/>
</dbReference>
<protein>
    <submittedName>
        <fullName evidence="5">Extracellular solute-binding protein</fullName>
    </submittedName>
</protein>
<evidence type="ECO:0000256" key="4">
    <source>
        <dbReference type="SAM" id="SignalP"/>
    </source>
</evidence>
<dbReference type="Proteomes" id="UP000509623">
    <property type="component" value="Chromosome"/>
</dbReference>
<dbReference type="GO" id="GO:0015768">
    <property type="term" value="P:maltose transport"/>
    <property type="evidence" value="ECO:0007669"/>
    <property type="project" value="TreeGrafter"/>
</dbReference>
<dbReference type="EMBL" id="CP046051">
    <property type="protein sequence ID" value="QKN24224.1"/>
    <property type="molecule type" value="Genomic_DNA"/>
</dbReference>
<keyword evidence="3 4" id="KW-0732">Signal</keyword>
<dbReference type="EMBL" id="CP046161">
    <property type="protein sequence ID" value="QKO30707.1"/>
    <property type="molecule type" value="Genomic_DNA"/>
</dbReference>
<sequence>MIMKSKRVLALTLSVLMAGSMAGCGKPLPQNAKTVSAAGSAAASSATGELKPESGAKLTFRTSSASQLNFAKAIAKKFEAKYGVPVTAEDGSVYDQNKTNLETVSGKGPDVFMSPHDKTIENQRAGLLLKLDGRITAKMKQDVSDIAMKTVTVDGGVYGVPVSVETYVMFYNKKLVKGAPATSFEQLLKESKSFNNASQNKFWFLSNVSEGATIYPMLSTYGYKPFGKDGTDNDKPDFDTPEFEKGLEVLKKYHDLMPAASGDLANWDFLTNQFVTGKTAYLISGPWNVKTLRDSKTDFGVAPLPTYDGKKETSFAFVQNAQVSAYSKYPNAAQLFAQYLVSDEGAELLYSDASCVTSRKDISKIKGLAQDKQLSAIVKCFNESTPMPTAKRISYFWTICANVGPSVFDGQMTPKAAATKAKSDWDSFLKEE</sequence>
<evidence type="ECO:0000256" key="1">
    <source>
        <dbReference type="ARBA" id="ARBA00008520"/>
    </source>
</evidence>
<evidence type="ECO:0000313" key="7">
    <source>
        <dbReference type="Proteomes" id="UP000501316"/>
    </source>
</evidence>
<dbReference type="AlphaFoldDB" id="A0A859DRF2"/>
<dbReference type="PANTHER" id="PTHR30061">
    <property type="entry name" value="MALTOSE-BINDING PERIPLASMIC PROTEIN"/>
    <property type="match status" value="1"/>
</dbReference>
<evidence type="ECO:0000256" key="2">
    <source>
        <dbReference type="ARBA" id="ARBA00022448"/>
    </source>
</evidence>
<dbReference type="GO" id="GO:1901982">
    <property type="term" value="F:maltose binding"/>
    <property type="evidence" value="ECO:0007669"/>
    <property type="project" value="TreeGrafter"/>
</dbReference>
<evidence type="ECO:0000313" key="6">
    <source>
        <dbReference type="EMBL" id="QKO30707.1"/>
    </source>
</evidence>
<dbReference type="PANTHER" id="PTHR30061:SF50">
    <property type="entry name" value="MALTOSE_MALTODEXTRIN-BINDING PERIPLASMIC PROTEIN"/>
    <property type="match status" value="1"/>
</dbReference>
<proteinExistence type="inferred from homology"/>
<dbReference type="CDD" id="cd13586">
    <property type="entry name" value="PBP2_Maltose_binding_like"/>
    <property type="match status" value="1"/>
</dbReference>
<reference evidence="6" key="3">
    <citation type="journal article" date="2022" name="Int. J. Syst. Evol. Microbiol.">
        <title>Caproicibacterium lactatifermentans sp. nov., isolated from pit clay used for the production of Chinese strong aroma-type liquor.</title>
        <authorList>
            <person name="Wang H."/>
            <person name="Gu Y."/>
            <person name="Zhao D."/>
            <person name="Qiao Z."/>
            <person name="Zheng J."/>
            <person name="Gao J."/>
            <person name="Ren C."/>
            <person name="Xu Y."/>
        </authorList>
    </citation>
    <scope>NUCLEOTIDE SEQUENCE</scope>
    <source>
        <strain evidence="6">JNU-WLY1368</strain>
    </source>
</reference>
<dbReference type="Pfam" id="PF01547">
    <property type="entry name" value="SBP_bac_1"/>
    <property type="match status" value="1"/>
</dbReference>
<dbReference type="KEGG" id="clf:GJQ69_06835"/>
<name>A0A859DRF2_9FIRM</name>
<keyword evidence="2" id="KW-0813">Transport</keyword>
<dbReference type="Proteomes" id="UP000501316">
    <property type="component" value="Chromosome"/>
</dbReference>
<accession>A0A859DRF2</accession>
<dbReference type="SUPFAM" id="SSF53850">
    <property type="entry name" value="Periplasmic binding protein-like II"/>
    <property type="match status" value="1"/>
</dbReference>
<reference evidence="7 8" key="1">
    <citation type="submission" date="2019-11" db="EMBL/GenBank/DDBJ databases">
        <authorList>
            <person name="Ren C."/>
            <person name="Wang H."/>
            <person name="Xu Y."/>
        </authorList>
    </citation>
    <scope>NUCLEOTIDE SEQUENCE [LARGE SCALE GENOMIC DNA]</scope>
    <source>
        <strain evidence="8">JNU-WLY1368</strain>
        <strain evidence="5 7">LBM 19010</strain>
    </source>
</reference>
<evidence type="ECO:0000313" key="8">
    <source>
        <dbReference type="Proteomes" id="UP000509623"/>
    </source>
</evidence>
<evidence type="ECO:0000256" key="3">
    <source>
        <dbReference type="ARBA" id="ARBA00022729"/>
    </source>
</evidence>
<dbReference type="GO" id="GO:0042956">
    <property type="term" value="P:maltodextrin transmembrane transport"/>
    <property type="evidence" value="ECO:0007669"/>
    <property type="project" value="TreeGrafter"/>
</dbReference>
<feature type="chain" id="PRO_5044663971" evidence="4">
    <location>
        <begin position="23"/>
        <end position="432"/>
    </location>
</feature>
<organism evidence="5 7">
    <name type="scientific">Caproicibacterium lactatifermentans</name>
    <dbReference type="NCBI Taxonomy" id="2666138"/>
    <lineage>
        <taxon>Bacteria</taxon>
        <taxon>Bacillati</taxon>
        <taxon>Bacillota</taxon>
        <taxon>Clostridia</taxon>
        <taxon>Eubacteriales</taxon>
        <taxon>Oscillospiraceae</taxon>
        <taxon>Caproicibacterium</taxon>
    </lineage>
</organism>
<dbReference type="GO" id="GO:0055052">
    <property type="term" value="C:ATP-binding cassette (ABC) transporter complex, substrate-binding subunit-containing"/>
    <property type="evidence" value="ECO:0007669"/>
    <property type="project" value="TreeGrafter"/>
</dbReference>
<keyword evidence="8" id="KW-1185">Reference proteome</keyword>
<feature type="signal peptide" evidence="4">
    <location>
        <begin position="1"/>
        <end position="22"/>
    </location>
</feature>